<name>A0A6J7HWR8_9ZZZZ</name>
<sequence>MRGALLETRRAVLVVVDIQEAFRSAIPGFDDVARRSAILIQAARLLDVPVIVTEQYPRGLGHTVDELAAHLEGVPRLEKVAFSAARADGFDLHGRDQVLLCGVETHVCVHQTAQDLLSDGIEVQLACDAMDSRAASDKTIAIARMSAGGALASSTEMALFELLGHAGGPAFKTIQGLIK</sequence>
<proteinExistence type="predicted"/>
<dbReference type="InterPro" id="IPR000868">
    <property type="entry name" value="Isochorismatase-like_dom"/>
</dbReference>
<protein>
    <submittedName>
        <fullName evidence="2">Unannotated protein</fullName>
    </submittedName>
</protein>
<dbReference type="Pfam" id="PF00857">
    <property type="entry name" value="Isochorismatase"/>
    <property type="match status" value="1"/>
</dbReference>
<dbReference type="PANTHER" id="PTHR14119:SF3">
    <property type="entry name" value="ISOCHORISMATASE DOMAIN-CONTAINING PROTEIN 2"/>
    <property type="match status" value="1"/>
</dbReference>
<evidence type="ECO:0000313" key="2">
    <source>
        <dbReference type="EMBL" id="CAB4923646.1"/>
    </source>
</evidence>
<dbReference type="Gene3D" id="3.40.50.850">
    <property type="entry name" value="Isochorismatase-like"/>
    <property type="match status" value="1"/>
</dbReference>
<gene>
    <name evidence="2" type="ORF">UFOPK3674_00705</name>
</gene>
<evidence type="ECO:0000259" key="1">
    <source>
        <dbReference type="Pfam" id="PF00857"/>
    </source>
</evidence>
<organism evidence="2">
    <name type="scientific">freshwater metagenome</name>
    <dbReference type="NCBI Taxonomy" id="449393"/>
    <lineage>
        <taxon>unclassified sequences</taxon>
        <taxon>metagenomes</taxon>
        <taxon>ecological metagenomes</taxon>
    </lineage>
</organism>
<dbReference type="InterPro" id="IPR036380">
    <property type="entry name" value="Isochorismatase-like_sf"/>
</dbReference>
<dbReference type="SUPFAM" id="SSF52499">
    <property type="entry name" value="Isochorismatase-like hydrolases"/>
    <property type="match status" value="1"/>
</dbReference>
<dbReference type="EMBL" id="CAFBMX010000003">
    <property type="protein sequence ID" value="CAB4923646.1"/>
    <property type="molecule type" value="Genomic_DNA"/>
</dbReference>
<feature type="domain" description="Isochorismatase-like" evidence="1">
    <location>
        <begin position="12"/>
        <end position="156"/>
    </location>
</feature>
<dbReference type="AlphaFoldDB" id="A0A6J7HWR8"/>
<dbReference type="PANTHER" id="PTHR14119">
    <property type="entry name" value="HYDROLASE"/>
    <property type="match status" value="1"/>
</dbReference>
<accession>A0A6J7HWR8</accession>
<dbReference type="InterPro" id="IPR050993">
    <property type="entry name" value="Isochorismatase_domain"/>
</dbReference>
<reference evidence="2" key="1">
    <citation type="submission" date="2020-05" db="EMBL/GenBank/DDBJ databases">
        <authorList>
            <person name="Chiriac C."/>
            <person name="Salcher M."/>
            <person name="Ghai R."/>
            <person name="Kavagutti S V."/>
        </authorList>
    </citation>
    <scope>NUCLEOTIDE SEQUENCE</scope>
</reference>